<protein>
    <submittedName>
        <fullName evidence="1">Uncharacterized protein DUF2508</fullName>
    </submittedName>
</protein>
<dbReference type="InterPro" id="IPR019644">
    <property type="entry name" value="DUF2508"/>
</dbReference>
<dbReference type="EMBL" id="SMGQ01000001">
    <property type="protein sequence ID" value="TCL00078.1"/>
    <property type="molecule type" value="Genomic_DNA"/>
</dbReference>
<dbReference type="AlphaFoldDB" id="A0A4R1N1Y3"/>
<dbReference type="RefSeq" id="WP_132278784.1">
    <property type="nucleotide sequence ID" value="NZ_SMGQ01000001.1"/>
</dbReference>
<dbReference type="OrthoDB" id="1809893at2"/>
<dbReference type="Pfam" id="PF10704">
    <property type="entry name" value="DUF2508"/>
    <property type="match status" value="1"/>
</dbReference>
<evidence type="ECO:0000313" key="2">
    <source>
        <dbReference type="Proteomes" id="UP000294545"/>
    </source>
</evidence>
<sequence length="83" mass="9860">MKPSHYNKIDEAFNIENRTEEERLLKNIKEVKKALDIANINFENITEPQLIDSCIYELRAMQMKYEYLLTLAKARNLVSEIKK</sequence>
<proteinExistence type="predicted"/>
<name>A0A4R1N1Y3_9FIRM</name>
<accession>A0A4R1N1Y3</accession>
<comment type="caution">
    <text evidence="1">The sequence shown here is derived from an EMBL/GenBank/DDBJ whole genome shotgun (WGS) entry which is preliminary data.</text>
</comment>
<reference evidence="1 2" key="1">
    <citation type="submission" date="2019-03" db="EMBL/GenBank/DDBJ databases">
        <title>Genomic Encyclopedia of Type Strains, Phase IV (KMG-IV): sequencing the most valuable type-strain genomes for metagenomic binning, comparative biology and taxonomic classification.</title>
        <authorList>
            <person name="Goeker M."/>
        </authorList>
    </citation>
    <scope>NUCLEOTIDE SEQUENCE [LARGE SCALE GENOMIC DNA]</scope>
    <source>
        <strain evidence="1 2">DSM 24176</strain>
    </source>
</reference>
<evidence type="ECO:0000313" key="1">
    <source>
        <dbReference type="EMBL" id="TCL00078.1"/>
    </source>
</evidence>
<keyword evidence="2" id="KW-1185">Reference proteome</keyword>
<dbReference type="Proteomes" id="UP000294545">
    <property type="component" value="Unassembled WGS sequence"/>
</dbReference>
<gene>
    <name evidence="1" type="ORF">EDC19_0059</name>
</gene>
<organism evidence="1 2">
    <name type="scientific">Natranaerovirga hydrolytica</name>
    <dbReference type="NCBI Taxonomy" id="680378"/>
    <lineage>
        <taxon>Bacteria</taxon>
        <taxon>Bacillati</taxon>
        <taxon>Bacillota</taxon>
        <taxon>Clostridia</taxon>
        <taxon>Lachnospirales</taxon>
        <taxon>Natranaerovirgaceae</taxon>
        <taxon>Natranaerovirga</taxon>
    </lineage>
</organism>